<dbReference type="GO" id="GO:0003916">
    <property type="term" value="F:DNA topoisomerase activity"/>
    <property type="evidence" value="ECO:0007669"/>
    <property type="project" value="InterPro"/>
</dbReference>
<dbReference type="Pfam" id="PF08378">
    <property type="entry name" value="NERD"/>
    <property type="match status" value="1"/>
</dbReference>
<name>A0A4D7JNI4_9BACT</name>
<dbReference type="Gene3D" id="3.30.65.10">
    <property type="entry name" value="Bacterial Topoisomerase I, domain 1"/>
    <property type="match status" value="1"/>
</dbReference>
<reference evidence="2 3" key="1">
    <citation type="submission" date="2018-04" db="EMBL/GenBank/DDBJ databases">
        <title>Complete genome uncultured novel isolate.</title>
        <authorList>
            <person name="Merlino G."/>
        </authorList>
    </citation>
    <scope>NUCLEOTIDE SEQUENCE [LARGE SCALE GENOMIC DNA]</scope>
    <source>
        <strain evidence="3">R1DC9</strain>
    </source>
</reference>
<dbReference type="GO" id="GO:0005694">
    <property type="term" value="C:chromosome"/>
    <property type="evidence" value="ECO:0007669"/>
    <property type="project" value="InterPro"/>
</dbReference>
<dbReference type="OrthoDB" id="9780929at2"/>
<dbReference type="InterPro" id="IPR011528">
    <property type="entry name" value="NERD"/>
</dbReference>
<gene>
    <name evidence="2" type="ORF">DCC35_16560</name>
</gene>
<proteinExistence type="predicted"/>
<feature type="domain" description="NERD" evidence="1">
    <location>
        <begin position="29"/>
        <end position="145"/>
    </location>
</feature>
<dbReference type="SUPFAM" id="SSF57783">
    <property type="entry name" value="Zinc beta-ribbon"/>
    <property type="match status" value="1"/>
</dbReference>
<keyword evidence="3" id="KW-1185">Reference proteome</keyword>
<dbReference type="EMBL" id="CP028923">
    <property type="protein sequence ID" value="QCK16237.1"/>
    <property type="molecule type" value="Genomic_DNA"/>
</dbReference>
<accession>A0A4D7JNI4</accession>
<organism evidence="2 3">
    <name type="scientific">Mangrovivirga cuniculi</name>
    <dbReference type="NCBI Taxonomy" id="2715131"/>
    <lineage>
        <taxon>Bacteria</taxon>
        <taxon>Pseudomonadati</taxon>
        <taxon>Bacteroidota</taxon>
        <taxon>Cytophagia</taxon>
        <taxon>Cytophagales</taxon>
        <taxon>Mangrovivirgaceae</taxon>
        <taxon>Mangrovivirga</taxon>
    </lineage>
</organism>
<dbReference type="GO" id="GO:0006265">
    <property type="term" value="P:DNA topological change"/>
    <property type="evidence" value="ECO:0007669"/>
    <property type="project" value="InterPro"/>
</dbReference>
<dbReference type="AlphaFoldDB" id="A0A4D7JNI4"/>
<dbReference type="GO" id="GO:0003677">
    <property type="term" value="F:DNA binding"/>
    <property type="evidence" value="ECO:0007669"/>
    <property type="project" value="InterPro"/>
</dbReference>
<evidence type="ECO:0000259" key="1">
    <source>
        <dbReference type="PROSITE" id="PS50965"/>
    </source>
</evidence>
<sequence length="248" mass="28712">MEIILLISLPLIAIIILSLYLNAKMPQIIGSIGEGKVARKLKKLNKKEYIVFNDIYLEFDGRTTQIDHLIISVYGVFVIETKNYSGWIHGSEKSEYWHQTKYKAKWKLWNPIKQNLAHVYFLKKLLSEFGRLNYIPVVVFAGNAILKNVHSDTPVIYVEELRSFIKDYFIAYYSESDILAMANKVEASITKNKKGHRKHVKKNLEEKNYKAWAKICPKCGNDLVLRNGKYGQFYGCSNFPACKYSARD</sequence>
<evidence type="ECO:0000313" key="2">
    <source>
        <dbReference type="EMBL" id="QCK16237.1"/>
    </source>
</evidence>
<dbReference type="InterPro" id="IPR013498">
    <property type="entry name" value="Topo_IA_Znf"/>
</dbReference>
<protein>
    <submittedName>
        <fullName evidence="2">NERD nuclease</fullName>
    </submittedName>
</protein>
<dbReference type="Pfam" id="PF01396">
    <property type="entry name" value="Zn_ribbon_Top1"/>
    <property type="match status" value="1"/>
</dbReference>
<dbReference type="Proteomes" id="UP000298616">
    <property type="component" value="Chromosome"/>
</dbReference>
<dbReference type="PROSITE" id="PS50965">
    <property type="entry name" value="NERD"/>
    <property type="match status" value="1"/>
</dbReference>
<dbReference type="KEGG" id="fpf:DCC35_16560"/>
<dbReference type="RefSeq" id="WP_137091831.1">
    <property type="nucleotide sequence ID" value="NZ_CP028923.1"/>
</dbReference>
<evidence type="ECO:0000313" key="3">
    <source>
        <dbReference type="Proteomes" id="UP000298616"/>
    </source>
</evidence>